<dbReference type="InterPro" id="IPR013517">
    <property type="entry name" value="FG-GAP"/>
</dbReference>
<dbReference type="InterPro" id="IPR011519">
    <property type="entry name" value="UnbV_ASPIC"/>
</dbReference>
<dbReference type="AlphaFoldDB" id="A0A202E5R0"/>
<keyword evidence="1" id="KW-0732">Signal</keyword>
<evidence type="ECO:0000256" key="1">
    <source>
        <dbReference type="ARBA" id="ARBA00022729"/>
    </source>
</evidence>
<dbReference type="InterPro" id="IPR027039">
    <property type="entry name" value="Crtac1"/>
</dbReference>
<dbReference type="RefSeq" id="WP_087715125.1">
    <property type="nucleotide sequence ID" value="NZ_MWPH01000003.1"/>
</dbReference>
<dbReference type="EMBL" id="MWPH01000003">
    <property type="protein sequence ID" value="OVE83585.1"/>
    <property type="molecule type" value="Genomic_DNA"/>
</dbReference>
<dbReference type="PANTHER" id="PTHR16026:SF0">
    <property type="entry name" value="CARTILAGE ACIDIC PROTEIN 1"/>
    <property type="match status" value="1"/>
</dbReference>
<organism evidence="3 4">
    <name type="scientific">Natronolimnobius baerhuensis</name>
    <dbReference type="NCBI Taxonomy" id="253108"/>
    <lineage>
        <taxon>Archaea</taxon>
        <taxon>Methanobacteriati</taxon>
        <taxon>Methanobacteriota</taxon>
        <taxon>Stenosarchaea group</taxon>
        <taxon>Halobacteria</taxon>
        <taxon>Halobacteriales</taxon>
        <taxon>Natrialbaceae</taxon>
        <taxon>Natronolimnobius</taxon>
    </lineage>
</organism>
<name>A0A202E5R0_9EURY</name>
<accession>A0A202E5R0</accession>
<protein>
    <recommendedName>
        <fullName evidence="2">ASPIC/UnbV domain-containing protein</fullName>
    </recommendedName>
</protein>
<dbReference type="PANTHER" id="PTHR16026">
    <property type="entry name" value="CARTILAGE ACIDIC PROTEIN 1"/>
    <property type="match status" value="1"/>
</dbReference>
<dbReference type="PROSITE" id="PS51257">
    <property type="entry name" value="PROKAR_LIPOPROTEIN"/>
    <property type="match status" value="1"/>
</dbReference>
<gene>
    <name evidence="3" type="ORF">B2G88_14210</name>
</gene>
<dbReference type="Proteomes" id="UP000196084">
    <property type="component" value="Unassembled WGS sequence"/>
</dbReference>
<dbReference type="Pfam" id="PF13517">
    <property type="entry name" value="FG-GAP_3"/>
    <property type="match status" value="2"/>
</dbReference>
<evidence type="ECO:0000313" key="3">
    <source>
        <dbReference type="EMBL" id="OVE83585.1"/>
    </source>
</evidence>
<reference evidence="3 4" key="1">
    <citation type="submission" date="2017-02" db="EMBL/GenBank/DDBJ databases">
        <title>Natronthermophilus aegyptiacus gen. nov.,sp. nov., an aerobic, extremely halophilic alkalithermophilic archaeon isolated from the athalassohaline Wadi An Natrun, Egypt.</title>
        <authorList>
            <person name="Zhao B."/>
        </authorList>
    </citation>
    <scope>NUCLEOTIDE SEQUENCE [LARGE SCALE GENOMIC DNA]</scope>
    <source>
        <strain evidence="3 4">CGMCC 1.3597</strain>
    </source>
</reference>
<evidence type="ECO:0000313" key="4">
    <source>
        <dbReference type="Proteomes" id="UP000196084"/>
    </source>
</evidence>
<evidence type="ECO:0000259" key="2">
    <source>
        <dbReference type="Pfam" id="PF07593"/>
    </source>
</evidence>
<proteinExistence type="predicted"/>
<comment type="caution">
    <text evidence="3">The sequence shown here is derived from an EMBL/GenBank/DDBJ whole genome shotgun (WGS) entry which is preliminary data.</text>
</comment>
<keyword evidence="4" id="KW-1185">Reference proteome</keyword>
<sequence>MRVWRGVGVLIAVVVLAGCAGGFVPDGSVSDDELSDPTADDYAFSDVSETVGLEYESISIGAINGNDGVYTTDYTNSLETDVLAIGGGGPVLFENRGGEFERADALPPINGTVQGALFFDHDNDGWEDLLLLRRGNTPIFLENDEGTFHERDVGFDESFVVPTSASAADVTGNGCADVFIVDYNDWLDEQPMGWHHYLNLTAPEDNGQPNALYTSDCTEFERATDAGIEGDGDHWSMATSIVDLTGNGHPDIHVANDFFEDELLTNQGDGTFEHAYLGEATDRNGMSSRAVDVTGDGHLEIFVTNIHFPRDRWADLPDTQRQLFVDFMNSRIGDRNQGNNLLVWTGDGFEDQGAARGLNESGWGWSGALEDFDSDGRIDIFHTTQFEARFEGGEPTFVEPMLFAQGDGEFHRLNASEVGLEELDERGASALDYDTSGSMDVAVAGNNARYRLYSNDAPQGNSLQVVVGGASDLEYTTLGTTVEATADGETQYRVRNAKADYQSQDTRTLHFGVGDATAVDELHVTWPDGTERTFDDVDTGQRLLVTPDGIETQRSYTADQQ</sequence>
<dbReference type="OrthoDB" id="321240at2157"/>
<dbReference type="SUPFAM" id="SSF69318">
    <property type="entry name" value="Integrin alpha N-terminal domain"/>
    <property type="match status" value="1"/>
</dbReference>
<dbReference type="Pfam" id="PF07593">
    <property type="entry name" value="UnbV_ASPIC"/>
    <property type="match status" value="1"/>
</dbReference>
<feature type="domain" description="ASPIC/UnbV" evidence="2">
    <location>
        <begin position="478"/>
        <end position="543"/>
    </location>
</feature>
<dbReference type="InterPro" id="IPR028994">
    <property type="entry name" value="Integrin_alpha_N"/>
</dbReference>